<organism evidence="1 2">
    <name type="scientific">Neoroseomonas lacus</name>
    <dbReference type="NCBI Taxonomy" id="287609"/>
    <lineage>
        <taxon>Bacteria</taxon>
        <taxon>Pseudomonadati</taxon>
        <taxon>Pseudomonadota</taxon>
        <taxon>Alphaproteobacteria</taxon>
        <taxon>Acetobacterales</taxon>
        <taxon>Acetobacteraceae</taxon>
        <taxon>Neoroseomonas</taxon>
    </lineage>
</organism>
<keyword evidence="2" id="KW-1185">Reference proteome</keyword>
<accession>A0A917KKF4</accession>
<sequence length="58" mass="6064">MQPCRGKRRLCGIGGNLARCLGEAQNEAIQARPAGMPCGTRLFHAGAGKAAPDETAQR</sequence>
<protein>
    <submittedName>
        <fullName evidence="1">Uncharacterized protein</fullName>
    </submittedName>
</protein>
<name>A0A917KKF4_9PROT</name>
<comment type="caution">
    <text evidence="1">The sequence shown here is derived from an EMBL/GenBank/DDBJ whole genome shotgun (WGS) entry which is preliminary data.</text>
</comment>
<dbReference type="EMBL" id="BMKW01000005">
    <property type="protein sequence ID" value="GGJ16310.1"/>
    <property type="molecule type" value="Genomic_DNA"/>
</dbReference>
<evidence type="ECO:0000313" key="1">
    <source>
        <dbReference type="EMBL" id="GGJ16310.1"/>
    </source>
</evidence>
<proteinExistence type="predicted"/>
<dbReference type="AlphaFoldDB" id="A0A917KKF4"/>
<gene>
    <name evidence="1" type="ORF">GCM10011320_24560</name>
</gene>
<evidence type="ECO:0000313" key="2">
    <source>
        <dbReference type="Proteomes" id="UP000661507"/>
    </source>
</evidence>
<reference evidence="1" key="2">
    <citation type="submission" date="2020-09" db="EMBL/GenBank/DDBJ databases">
        <authorList>
            <person name="Sun Q."/>
            <person name="Zhou Y."/>
        </authorList>
    </citation>
    <scope>NUCLEOTIDE SEQUENCE</scope>
    <source>
        <strain evidence="1">CGMCC 1.3617</strain>
    </source>
</reference>
<dbReference type="Proteomes" id="UP000661507">
    <property type="component" value="Unassembled WGS sequence"/>
</dbReference>
<reference evidence="1" key="1">
    <citation type="journal article" date="2014" name="Int. J. Syst. Evol. Microbiol.">
        <title>Complete genome sequence of Corynebacterium casei LMG S-19264T (=DSM 44701T), isolated from a smear-ripened cheese.</title>
        <authorList>
            <consortium name="US DOE Joint Genome Institute (JGI-PGF)"/>
            <person name="Walter F."/>
            <person name="Albersmeier A."/>
            <person name="Kalinowski J."/>
            <person name="Ruckert C."/>
        </authorList>
    </citation>
    <scope>NUCLEOTIDE SEQUENCE</scope>
    <source>
        <strain evidence="1">CGMCC 1.3617</strain>
    </source>
</reference>